<dbReference type="InterPro" id="IPR001314">
    <property type="entry name" value="Peptidase_S1A"/>
</dbReference>
<dbReference type="CDD" id="cd00190">
    <property type="entry name" value="Tryp_SPc"/>
    <property type="match status" value="1"/>
</dbReference>
<dbReference type="InterPro" id="IPR043504">
    <property type="entry name" value="Peptidase_S1_PA_chymotrypsin"/>
</dbReference>
<feature type="chain" id="PRO_5001728793" evidence="6">
    <location>
        <begin position="20"/>
        <end position="290"/>
    </location>
</feature>
<reference evidence="8" key="1">
    <citation type="submission" date="2014-01" db="EMBL/GenBank/DDBJ databases">
        <authorList>
            <person name="Aslett M."/>
        </authorList>
    </citation>
    <scope>NUCLEOTIDE SEQUENCE</scope>
</reference>
<dbReference type="PROSITE" id="PS00135">
    <property type="entry name" value="TRYPSIN_SER"/>
    <property type="match status" value="1"/>
</dbReference>
<protein>
    <submittedName>
        <fullName evidence="8">Serine protease</fullName>
    </submittedName>
</protein>
<dbReference type="InterPro" id="IPR001254">
    <property type="entry name" value="Trypsin_dom"/>
</dbReference>
<evidence type="ECO:0000256" key="6">
    <source>
        <dbReference type="SAM" id="SignalP"/>
    </source>
</evidence>
<dbReference type="PROSITE" id="PS00134">
    <property type="entry name" value="TRYPSIN_HIS"/>
    <property type="match status" value="1"/>
</dbReference>
<keyword evidence="4" id="KW-1015">Disulfide bond</keyword>
<dbReference type="OrthoDB" id="6376138at2759"/>
<dbReference type="GO" id="GO:0006508">
    <property type="term" value="P:proteolysis"/>
    <property type="evidence" value="ECO:0007669"/>
    <property type="project" value="UniProtKB-KW"/>
</dbReference>
<dbReference type="InterPro" id="IPR018114">
    <property type="entry name" value="TRYPSIN_HIS"/>
</dbReference>
<dbReference type="InterPro" id="IPR033116">
    <property type="entry name" value="TRYPSIN_SER"/>
</dbReference>
<dbReference type="Pfam" id="PF00089">
    <property type="entry name" value="Trypsin"/>
    <property type="match status" value="1"/>
</dbReference>
<dbReference type="SUPFAM" id="SSF50494">
    <property type="entry name" value="Trypsin-like serine proteases"/>
    <property type="match status" value="1"/>
</dbReference>
<evidence type="ECO:0000313" key="9">
    <source>
        <dbReference type="Proteomes" id="UP000030665"/>
    </source>
</evidence>
<accession>A0A077ZFJ5</accession>
<keyword evidence="1 5" id="KW-0645">Protease</keyword>
<keyword evidence="9" id="KW-1185">Reference proteome</keyword>
<gene>
    <name evidence="8" type="ORF">TTRE_0000746201</name>
</gene>
<keyword evidence="3 5" id="KW-0720">Serine protease</keyword>
<evidence type="ECO:0000256" key="2">
    <source>
        <dbReference type="ARBA" id="ARBA00022801"/>
    </source>
</evidence>
<sequence>MKLNFQLFFSAVFLHVVVGDYQFYECGRPYFRPRSELYTHRIVGGSEARPHSFPWQVQLKLYYTSLRYHTCGGSIIEPSTGKKNGSDLILTAAHCLYDRGKWSPPEALKIVAGVHNIANPLEPSQNVIRVKRYQAGSYNKYTFENDIALLLLREVAAYSNHVSPVCLPENGEALPRNVPCFVTGWGADGEYGKASNLLKQVEVPVLPQSMCWQNASPEKTLCAGFMRGKKDACLGDSGSALVCKIGKQYVQYGIVSFGHGCGKKSYPGVYTRVSHYVQFIRKAEMKLLNE</sequence>
<dbReference type="SMART" id="SM00020">
    <property type="entry name" value="Tryp_SPc"/>
    <property type="match status" value="1"/>
</dbReference>
<evidence type="ECO:0000256" key="5">
    <source>
        <dbReference type="RuleBase" id="RU363034"/>
    </source>
</evidence>
<evidence type="ECO:0000259" key="7">
    <source>
        <dbReference type="PROSITE" id="PS50240"/>
    </source>
</evidence>
<proteinExistence type="predicted"/>
<feature type="domain" description="Peptidase S1" evidence="7">
    <location>
        <begin position="42"/>
        <end position="285"/>
    </location>
</feature>
<dbReference type="InterPro" id="IPR009003">
    <property type="entry name" value="Peptidase_S1_PA"/>
</dbReference>
<dbReference type="AlphaFoldDB" id="A0A077ZFJ5"/>
<evidence type="ECO:0000256" key="1">
    <source>
        <dbReference type="ARBA" id="ARBA00022670"/>
    </source>
</evidence>
<keyword evidence="6" id="KW-0732">Signal</keyword>
<feature type="signal peptide" evidence="6">
    <location>
        <begin position="1"/>
        <end position="19"/>
    </location>
</feature>
<keyword evidence="2 5" id="KW-0378">Hydrolase</keyword>
<name>A0A077ZFJ5_TRITR</name>
<dbReference type="PRINTS" id="PR00722">
    <property type="entry name" value="CHYMOTRYPSIN"/>
</dbReference>
<dbReference type="Gene3D" id="2.40.10.10">
    <property type="entry name" value="Trypsin-like serine proteases"/>
    <property type="match status" value="1"/>
</dbReference>
<dbReference type="STRING" id="36087.A0A077ZFJ5"/>
<dbReference type="Proteomes" id="UP000030665">
    <property type="component" value="Unassembled WGS sequence"/>
</dbReference>
<evidence type="ECO:0000313" key="8">
    <source>
        <dbReference type="EMBL" id="CDW59132.1"/>
    </source>
</evidence>
<organism evidence="8 9">
    <name type="scientific">Trichuris trichiura</name>
    <name type="common">Whipworm</name>
    <name type="synonym">Trichocephalus trichiurus</name>
    <dbReference type="NCBI Taxonomy" id="36087"/>
    <lineage>
        <taxon>Eukaryota</taxon>
        <taxon>Metazoa</taxon>
        <taxon>Ecdysozoa</taxon>
        <taxon>Nematoda</taxon>
        <taxon>Enoplea</taxon>
        <taxon>Dorylaimia</taxon>
        <taxon>Trichinellida</taxon>
        <taxon>Trichuridae</taxon>
        <taxon>Trichuris</taxon>
    </lineage>
</organism>
<dbReference type="FunFam" id="2.40.10.10:FF:000003">
    <property type="entry name" value="Transmembrane serine protease 3"/>
    <property type="match status" value="1"/>
</dbReference>
<dbReference type="PANTHER" id="PTHR24252:SF18">
    <property type="entry name" value="OVOCHYMASE 1"/>
    <property type="match status" value="1"/>
</dbReference>
<reference evidence="8" key="2">
    <citation type="submission" date="2014-03" db="EMBL/GenBank/DDBJ databases">
        <title>The whipworm genome and dual-species transcriptomics of an intimate host-pathogen interaction.</title>
        <authorList>
            <person name="Foth B.J."/>
            <person name="Tsai I.J."/>
            <person name="Reid A.J."/>
            <person name="Bancroft A.J."/>
            <person name="Nichol S."/>
            <person name="Tracey A."/>
            <person name="Holroyd N."/>
            <person name="Cotton J.A."/>
            <person name="Stanley E.J."/>
            <person name="Zarowiecki M."/>
            <person name="Liu J.Z."/>
            <person name="Huckvale T."/>
            <person name="Cooper P.J."/>
            <person name="Grencis R.K."/>
            <person name="Berriman M."/>
        </authorList>
    </citation>
    <scope>NUCLEOTIDE SEQUENCE [LARGE SCALE GENOMIC DNA]</scope>
</reference>
<evidence type="ECO:0000256" key="4">
    <source>
        <dbReference type="ARBA" id="ARBA00023157"/>
    </source>
</evidence>
<dbReference type="PROSITE" id="PS50240">
    <property type="entry name" value="TRYPSIN_DOM"/>
    <property type="match status" value="1"/>
</dbReference>
<dbReference type="EMBL" id="HG806501">
    <property type="protein sequence ID" value="CDW59132.1"/>
    <property type="molecule type" value="Genomic_DNA"/>
</dbReference>
<evidence type="ECO:0000256" key="3">
    <source>
        <dbReference type="ARBA" id="ARBA00022825"/>
    </source>
</evidence>
<dbReference type="GO" id="GO:0004252">
    <property type="term" value="F:serine-type endopeptidase activity"/>
    <property type="evidence" value="ECO:0007669"/>
    <property type="project" value="InterPro"/>
</dbReference>
<dbReference type="PANTHER" id="PTHR24252">
    <property type="entry name" value="ACROSIN-RELATED"/>
    <property type="match status" value="1"/>
</dbReference>